<comment type="caution">
    <text evidence="1">The sequence shown here is derived from an EMBL/GenBank/DDBJ whole genome shotgun (WGS) entry which is preliminary data.</text>
</comment>
<keyword evidence="2" id="KW-1185">Reference proteome</keyword>
<evidence type="ECO:0000313" key="1">
    <source>
        <dbReference type="EMBL" id="CAB4255813.1"/>
    </source>
</evidence>
<name>A0A8H2ZJB1_9SACH</name>
<dbReference type="Proteomes" id="UP000644660">
    <property type="component" value="Unassembled WGS sequence"/>
</dbReference>
<protein>
    <submittedName>
        <fullName evidence="1">Uncharacterized protein</fullName>
    </submittedName>
</protein>
<dbReference type="RefSeq" id="XP_041407657.1">
    <property type="nucleotide sequence ID" value="XM_041551723.1"/>
</dbReference>
<evidence type="ECO:0000313" key="2">
    <source>
        <dbReference type="Proteomes" id="UP000644660"/>
    </source>
</evidence>
<dbReference type="OrthoDB" id="4067097at2759"/>
<sequence>MQLRKRKRVDYSSTIEAASTKIKYNDATNNPDKPVPVRSKPKKSLVIPKVTVPSARTKKNIVIPKVTQLHAKPKISQQTPSKKKQNISKRFSEDKLLNEKMKGVTLTRPFYKSQVNYKDEQDAITTIPKLNELSKALDDLIPVQKNLYYIDLKGPKYLGPKNFETLKLPSDITNLQTISADLKQFIRYREEAHNIEDNLSRQVSKNSETSYSPIINKDRMEGIKVLSKFEDIPEFEIVDRLAQIHGINIRDIHGLRQANIKPMLDSNFVNKNEVNSISKRLDKKLQKERNNNVVWPTKTKKKKAQNKKNKAKKEIQDSKLRFSNIGLFNSV</sequence>
<dbReference type="AlphaFoldDB" id="A0A8H2ZJB1"/>
<dbReference type="EMBL" id="CAEFZW010000007">
    <property type="protein sequence ID" value="CAB4255813.1"/>
    <property type="molecule type" value="Genomic_DNA"/>
</dbReference>
<organism evidence="1 2">
    <name type="scientific">Maudiozyma barnettii</name>
    <dbReference type="NCBI Taxonomy" id="61262"/>
    <lineage>
        <taxon>Eukaryota</taxon>
        <taxon>Fungi</taxon>
        <taxon>Dikarya</taxon>
        <taxon>Ascomycota</taxon>
        <taxon>Saccharomycotina</taxon>
        <taxon>Saccharomycetes</taxon>
        <taxon>Saccharomycetales</taxon>
        <taxon>Saccharomycetaceae</taxon>
        <taxon>Maudiozyma</taxon>
    </lineage>
</organism>
<accession>A0A8H2ZJB1</accession>
<reference evidence="1 2" key="1">
    <citation type="submission" date="2020-05" db="EMBL/GenBank/DDBJ databases">
        <authorList>
            <person name="Casaregola S."/>
            <person name="Devillers H."/>
            <person name="Grondin C."/>
        </authorList>
    </citation>
    <scope>NUCLEOTIDE SEQUENCE [LARGE SCALE GENOMIC DNA]</scope>
    <source>
        <strain evidence="1 2">CLIB 1767</strain>
    </source>
</reference>
<dbReference type="GeneID" id="64858874"/>
<gene>
    <name evidence="1" type="ORF">KABA2_07S05060</name>
</gene>
<proteinExistence type="predicted"/>